<dbReference type="InterPro" id="IPR002293">
    <property type="entry name" value="AA/rel_permease1"/>
</dbReference>
<evidence type="ECO:0000256" key="4">
    <source>
        <dbReference type="ARBA" id="ARBA00022989"/>
    </source>
</evidence>
<feature type="transmembrane region" description="Helical" evidence="6">
    <location>
        <begin position="171"/>
        <end position="195"/>
    </location>
</feature>
<accession>A0A6G8Q9H1</accession>
<feature type="transmembrane region" description="Helical" evidence="6">
    <location>
        <begin position="453"/>
        <end position="473"/>
    </location>
</feature>
<keyword evidence="3 6" id="KW-0812">Transmembrane</keyword>
<gene>
    <name evidence="7" type="ORF">GBA63_11100</name>
</gene>
<dbReference type="PANTHER" id="PTHR45649">
    <property type="entry name" value="AMINO-ACID PERMEASE BAT1"/>
    <property type="match status" value="1"/>
</dbReference>
<dbReference type="Gene3D" id="1.20.1740.10">
    <property type="entry name" value="Amino acid/polyamine transporter I"/>
    <property type="match status" value="1"/>
</dbReference>
<keyword evidence="5 6" id="KW-0472">Membrane</keyword>
<feature type="transmembrane region" description="Helical" evidence="6">
    <location>
        <begin position="215"/>
        <end position="234"/>
    </location>
</feature>
<feature type="transmembrane region" description="Helical" evidence="6">
    <location>
        <begin position="112"/>
        <end position="137"/>
    </location>
</feature>
<dbReference type="PANTHER" id="PTHR45649:SF26">
    <property type="entry name" value="OS04G0435100 PROTEIN"/>
    <property type="match status" value="1"/>
</dbReference>
<evidence type="ECO:0000256" key="1">
    <source>
        <dbReference type="ARBA" id="ARBA00004141"/>
    </source>
</evidence>
<dbReference type="GO" id="GO:0022857">
    <property type="term" value="F:transmembrane transporter activity"/>
    <property type="evidence" value="ECO:0007669"/>
    <property type="project" value="InterPro"/>
</dbReference>
<sequence>MEEQRARDNTSAAQELARYGYEQTLKRGFNLWSVFALAFAFISPIVALYGIFALSFAAGGPAFWWGFLVVLAGQMLVALIFAELASIWPLAGGVYQWSRQIMGNGFGWFAGWAYMWTLVIAMSAVAYGAAGFLAAIFDVQDPSPLTLVLFALGVTIVGTLANTVGRRVLKLMVYLSIAAEILGSIIIGTVLLLFYRENSFSVLFDAFGTAGEGSYLLGPFLAAVAFIGWAFVGFESAGAMAEEVEDPNRDVPKAVLLSLICVALIVMYAGLAIILAIPNIGDVVAGTVGDPITDTLAAKLGAGISKPLFAVIVVGFLASFMALQASVSRVIFAFARDRALPASGFLGRLATEDRLPINAILLTSVVTTALFLLANSDIYGTLVSFTTGGFYVAFLFPLLAALIARLSGRWRPGRFSIGGLGLVVNVLAVIWVAFQITNIAWPRTPDLPWYQNYGVLIMIVALGVLGAASFLPLRGNIALTPHNERDGVAATAERPGTERP</sequence>
<dbReference type="GO" id="GO:0016020">
    <property type="term" value="C:membrane"/>
    <property type="evidence" value="ECO:0007669"/>
    <property type="project" value="UniProtKB-SubCell"/>
</dbReference>
<feature type="transmembrane region" description="Helical" evidence="6">
    <location>
        <begin position="379"/>
        <end position="403"/>
    </location>
</feature>
<dbReference type="RefSeq" id="WP_166176121.1">
    <property type="nucleotide sequence ID" value="NZ_CP045119.1"/>
</dbReference>
<feature type="transmembrane region" description="Helical" evidence="6">
    <location>
        <begin position="355"/>
        <end position="373"/>
    </location>
</feature>
<evidence type="ECO:0000256" key="6">
    <source>
        <dbReference type="SAM" id="Phobius"/>
    </source>
</evidence>
<dbReference type="Pfam" id="PF13520">
    <property type="entry name" value="AA_permease_2"/>
    <property type="match status" value="1"/>
</dbReference>
<keyword evidence="2" id="KW-0813">Transport</keyword>
<proteinExistence type="predicted"/>
<evidence type="ECO:0000313" key="8">
    <source>
        <dbReference type="Proteomes" id="UP000501452"/>
    </source>
</evidence>
<organism evidence="7 8">
    <name type="scientific">Rubrobacter tropicus</name>
    <dbReference type="NCBI Taxonomy" id="2653851"/>
    <lineage>
        <taxon>Bacteria</taxon>
        <taxon>Bacillati</taxon>
        <taxon>Actinomycetota</taxon>
        <taxon>Rubrobacteria</taxon>
        <taxon>Rubrobacterales</taxon>
        <taxon>Rubrobacteraceae</taxon>
        <taxon>Rubrobacter</taxon>
    </lineage>
</organism>
<dbReference type="KEGG" id="rub:GBA63_11100"/>
<dbReference type="Proteomes" id="UP000501452">
    <property type="component" value="Chromosome"/>
</dbReference>
<dbReference type="AlphaFoldDB" id="A0A6G8Q9H1"/>
<comment type="subcellular location">
    <subcellularLocation>
        <location evidence="1">Membrane</location>
        <topology evidence="1">Multi-pass membrane protein</topology>
    </subcellularLocation>
</comment>
<feature type="transmembrane region" description="Helical" evidence="6">
    <location>
        <begin position="255"/>
        <end position="277"/>
    </location>
</feature>
<evidence type="ECO:0000256" key="2">
    <source>
        <dbReference type="ARBA" id="ARBA00022448"/>
    </source>
</evidence>
<feature type="transmembrane region" description="Helical" evidence="6">
    <location>
        <begin position="63"/>
        <end position="91"/>
    </location>
</feature>
<dbReference type="EMBL" id="CP045119">
    <property type="protein sequence ID" value="QIN83130.1"/>
    <property type="molecule type" value="Genomic_DNA"/>
</dbReference>
<reference evidence="7 8" key="1">
    <citation type="submission" date="2019-10" db="EMBL/GenBank/DDBJ databases">
        <title>Rubrobacter sp nov SCSIO 52090 isolated from a deep-sea sediment in the South China Sea.</title>
        <authorList>
            <person name="Chen R.W."/>
        </authorList>
    </citation>
    <scope>NUCLEOTIDE SEQUENCE [LARGE SCALE GENOMIC DNA]</scope>
    <source>
        <strain evidence="7 8">SCSIO 52909</strain>
    </source>
</reference>
<keyword evidence="8" id="KW-1185">Reference proteome</keyword>
<evidence type="ECO:0000256" key="5">
    <source>
        <dbReference type="ARBA" id="ARBA00023136"/>
    </source>
</evidence>
<feature type="transmembrane region" description="Helical" evidence="6">
    <location>
        <begin position="308"/>
        <end position="334"/>
    </location>
</feature>
<protein>
    <submittedName>
        <fullName evidence="7">Amino acid permease</fullName>
    </submittedName>
</protein>
<evidence type="ECO:0000256" key="3">
    <source>
        <dbReference type="ARBA" id="ARBA00022692"/>
    </source>
</evidence>
<feature type="transmembrane region" description="Helical" evidence="6">
    <location>
        <begin position="143"/>
        <end position="164"/>
    </location>
</feature>
<feature type="transmembrane region" description="Helical" evidence="6">
    <location>
        <begin position="31"/>
        <end position="57"/>
    </location>
</feature>
<evidence type="ECO:0000313" key="7">
    <source>
        <dbReference type="EMBL" id="QIN83130.1"/>
    </source>
</evidence>
<dbReference type="PIRSF" id="PIRSF006060">
    <property type="entry name" value="AA_transporter"/>
    <property type="match status" value="1"/>
</dbReference>
<feature type="transmembrane region" description="Helical" evidence="6">
    <location>
        <begin position="415"/>
        <end position="441"/>
    </location>
</feature>
<name>A0A6G8Q9H1_9ACTN</name>
<keyword evidence="4 6" id="KW-1133">Transmembrane helix</keyword>